<sequence length="291" mass="34322">LEYGHSKDHRPDLKQIVYALTISSDGAVPIHYKTYEGSRTDDTTHIETWNTLCKIAGNTSFLYVADSKVCTEKQLSHIVGHGGRVVTMIPETWGEVEAFKNELRRKKKRRSIIWRRVIPEHSDQVEYFSCYKGDHRTQKDNYKIHWIFSSEKKKRDQGEREKTLKRAEYGFAELSGKLNTRKLKTRKDILKKVNDILEERGVKNYFHITLTEVREEYKRQIGFGRPGRKTKFRTVSKKIYSLSYTRNRKTLREEKNVDGIFPLLSTDPEIIAKEALLAYKYQPRLEKRFTQ</sequence>
<evidence type="ECO:0008006" key="2">
    <source>
        <dbReference type="Google" id="ProtNLM"/>
    </source>
</evidence>
<organism evidence="1">
    <name type="scientific">marine sediment metagenome</name>
    <dbReference type="NCBI Taxonomy" id="412755"/>
    <lineage>
        <taxon>unclassified sequences</taxon>
        <taxon>metagenomes</taxon>
        <taxon>ecological metagenomes</taxon>
    </lineage>
</organism>
<feature type="non-terminal residue" evidence="1">
    <location>
        <position position="291"/>
    </location>
</feature>
<name>X1HVH1_9ZZZZ</name>
<dbReference type="PANTHER" id="PTHR34614">
    <property type="match status" value="1"/>
</dbReference>
<dbReference type="PANTHER" id="PTHR34614:SF2">
    <property type="entry name" value="TRANSPOSASE IS4-LIKE DOMAIN-CONTAINING PROTEIN"/>
    <property type="match status" value="1"/>
</dbReference>
<gene>
    <name evidence="1" type="ORF">S03H2_31184</name>
</gene>
<feature type="non-terminal residue" evidence="1">
    <location>
        <position position="1"/>
    </location>
</feature>
<comment type="caution">
    <text evidence="1">The sequence shown here is derived from an EMBL/GenBank/DDBJ whole genome shotgun (WGS) entry which is preliminary data.</text>
</comment>
<reference evidence="1" key="1">
    <citation type="journal article" date="2014" name="Front. Microbiol.">
        <title>High frequency of phylogenetically diverse reductive dehalogenase-homologous genes in deep subseafloor sedimentary metagenomes.</title>
        <authorList>
            <person name="Kawai M."/>
            <person name="Futagami T."/>
            <person name="Toyoda A."/>
            <person name="Takaki Y."/>
            <person name="Nishi S."/>
            <person name="Hori S."/>
            <person name="Arai W."/>
            <person name="Tsubouchi T."/>
            <person name="Morono Y."/>
            <person name="Uchiyama I."/>
            <person name="Ito T."/>
            <person name="Fujiyama A."/>
            <person name="Inagaki F."/>
            <person name="Takami H."/>
        </authorList>
    </citation>
    <scope>NUCLEOTIDE SEQUENCE</scope>
    <source>
        <strain evidence="1">Expedition CK06-06</strain>
    </source>
</reference>
<accession>X1HVH1</accession>
<protein>
    <recommendedName>
        <fullName evidence="2">Transposase IS4-like domain-containing protein</fullName>
    </recommendedName>
</protein>
<dbReference type="AlphaFoldDB" id="X1HVH1"/>
<proteinExistence type="predicted"/>
<dbReference type="EMBL" id="BARU01018899">
    <property type="protein sequence ID" value="GAH61060.1"/>
    <property type="molecule type" value="Genomic_DNA"/>
</dbReference>
<evidence type="ECO:0000313" key="1">
    <source>
        <dbReference type="EMBL" id="GAH61060.1"/>
    </source>
</evidence>